<evidence type="ECO:0000313" key="3">
    <source>
        <dbReference type="Proteomes" id="UP000624709"/>
    </source>
</evidence>
<dbReference type="Pfam" id="PF15599">
    <property type="entry name" value="Imm63"/>
    <property type="match status" value="1"/>
</dbReference>
<dbReference type="InterPro" id="IPR028952">
    <property type="entry name" value="Imm63"/>
</dbReference>
<evidence type="ECO:0000259" key="1">
    <source>
        <dbReference type="Pfam" id="PF15599"/>
    </source>
</evidence>
<organism evidence="2 3">
    <name type="scientific">Actinoplanes palleronii</name>
    <dbReference type="NCBI Taxonomy" id="113570"/>
    <lineage>
        <taxon>Bacteria</taxon>
        <taxon>Bacillati</taxon>
        <taxon>Actinomycetota</taxon>
        <taxon>Actinomycetes</taxon>
        <taxon>Micromonosporales</taxon>
        <taxon>Micromonosporaceae</taxon>
        <taxon>Actinoplanes</taxon>
    </lineage>
</organism>
<sequence length="158" mass="18105">MIYYVDDKDVPGLPWSPARVLTDLFEEIDRMSAVVGARGKLPYIGMIRDMAYPFIGIDDDGVFHWIAIERNIEVGHRQTADRGEILYWALEDTTSVLASNWKLEHPRRGQEQRVTGWIRQFDLLYKLNPAWAQRCRQELADTLVDVPDTGIPPLPGPV</sequence>
<dbReference type="RefSeq" id="WP_203823369.1">
    <property type="nucleotide sequence ID" value="NZ_BAAATY010000009.1"/>
</dbReference>
<dbReference type="Proteomes" id="UP000624709">
    <property type="component" value="Unassembled WGS sequence"/>
</dbReference>
<gene>
    <name evidence="2" type="ORF">Apa02nite_001820</name>
</gene>
<name>A0ABQ4B080_9ACTN</name>
<evidence type="ECO:0000313" key="2">
    <source>
        <dbReference type="EMBL" id="GIE64074.1"/>
    </source>
</evidence>
<comment type="caution">
    <text evidence="2">The sequence shown here is derived from an EMBL/GenBank/DDBJ whole genome shotgun (WGS) entry which is preliminary data.</text>
</comment>
<dbReference type="EMBL" id="BOMS01000004">
    <property type="protein sequence ID" value="GIE64074.1"/>
    <property type="molecule type" value="Genomic_DNA"/>
</dbReference>
<reference evidence="2 3" key="1">
    <citation type="submission" date="2021-01" db="EMBL/GenBank/DDBJ databases">
        <title>Whole genome shotgun sequence of Actinoplanes palleronii NBRC 14916.</title>
        <authorList>
            <person name="Komaki H."/>
            <person name="Tamura T."/>
        </authorList>
    </citation>
    <scope>NUCLEOTIDE SEQUENCE [LARGE SCALE GENOMIC DNA]</scope>
    <source>
        <strain evidence="2 3">NBRC 14916</strain>
    </source>
</reference>
<keyword evidence="3" id="KW-1185">Reference proteome</keyword>
<protein>
    <recommendedName>
        <fullName evidence="1">Immunity protein 63 domain-containing protein</fullName>
    </recommendedName>
</protein>
<feature type="domain" description="Immunity protein 63" evidence="1">
    <location>
        <begin position="60"/>
        <end position="139"/>
    </location>
</feature>
<proteinExistence type="predicted"/>
<accession>A0ABQ4B080</accession>